<sequence length="249" mass="27380">MSAACCSIPPVIDQTNYQPKGQYEKVGYFNKAYVTGPADSKTVLVGIYDIFGYFNQTLQGADILADKGYRVVLPDFFRGKPFPLEKFPPGNEADQSELGKFFSTVAAPPARIPELINISGELRAKHDKVGLVGFCWGAAIALNAATQDAKLFDAVAVLHPAMLDAGVVEKVKTPIGFFPSKDEDGSEVKKVIDILSSNEFKEKNAYHHFNTEKAIHGFAAARCNLQDEEAKKVYVEAYERLTTFFKNAI</sequence>
<reference evidence="2 3" key="1">
    <citation type="submission" date="2019-03" db="EMBL/GenBank/DDBJ databases">
        <title>Sequencing 23 genomes of Wallemia ichthyophaga.</title>
        <authorList>
            <person name="Gostincar C."/>
        </authorList>
    </citation>
    <scope>NUCLEOTIDE SEQUENCE [LARGE SCALE GENOMIC DNA]</scope>
    <source>
        <strain evidence="2 3">EXF-8621</strain>
    </source>
</reference>
<evidence type="ECO:0000313" key="3">
    <source>
        <dbReference type="Proteomes" id="UP000306954"/>
    </source>
</evidence>
<dbReference type="OMA" id="PTEWYPP"/>
<feature type="domain" description="Dienelactone hydrolase" evidence="1">
    <location>
        <begin position="31"/>
        <end position="247"/>
    </location>
</feature>
<dbReference type="PANTHER" id="PTHR47668">
    <property type="entry name" value="DIENELACTONE HYDROLASE FAMILY PROTEIN (AFU_ORTHOLOGUE AFUA_6G01940)"/>
    <property type="match status" value="1"/>
</dbReference>
<dbReference type="GO" id="GO:0016787">
    <property type="term" value="F:hydrolase activity"/>
    <property type="evidence" value="ECO:0007669"/>
    <property type="project" value="InterPro"/>
</dbReference>
<dbReference type="AlphaFoldDB" id="A0A4T0HVB2"/>
<dbReference type="SUPFAM" id="SSF53474">
    <property type="entry name" value="alpha/beta-Hydrolases"/>
    <property type="match status" value="1"/>
</dbReference>
<evidence type="ECO:0000313" key="2">
    <source>
        <dbReference type="EMBL" id="TIB17036.1"/>
    </source>
</evidence>
<organism evidence="2 3">
    <name type="scientific">Wallemia ichthyophaga</name>
    <dbReference type="NCBI Taxonomy" id="245174"/>
    <lineage>
        <taxon>Eukaryota</taxon>
        <taxon>Fungi</taxon>
        <taxon>Dikarya</taxon>
        <taxon>Basidiomycota</taxon>
        <taxon>Wallemiomycotina</taxon>
        <taxon>Wallemiomycetes</taxon>
        <taxon>Wallemiales</taxon>
        <taxon>Wallemiaceae</taxon>
        <taxon>Wallemia</taxon>
    </lineage>
</organism>
<dbReference type="InterPro" id="IPR029058">
    <property type="entry name" value="AB_hydrolase_fold"/>
</dbReference>
<evidence type="ECO:0000259" key="1">
    <source>
        <dbReference type="Pfam" id="PF01738"/>
    </source>
</evidence>
<name>A0A4T0HVB2_WALIC</name>
<dbReference type="Pfam" id="PF01738">
    <property type="entry name" value="DLH"/>
    <property type="match status" value="1"/>
</dbReference>
<gene>
    <name evidence="2" type="ORF">E3P90_00211</name>
</gene>
<dbReference type="EMBL" id="SPOF01000002">
    <property type="protein sequence ID" value="TIB17036.1"/>
    <property type="molecule type" value="Genomic_DNA"/>
</dbReference>
<accession>A0A4T0HVB2</accession>
<proteinExistence type="predicted"/>
<dbReference type="InterPro" id="IPR002925">
    <property type="entry name" value="Dienelactn_hydro"/>
</dbReference>
<comment type="caution">
    <text evidence="2">The sequence shown here is derived from an EMBL/GenBank/DDBJ whole genome shotgun (WGS) entry which is preliminary data.</text>
</comment>
<dbReference type="Proteomes" id="UP000306954">
    <property type="component" value="Unassembled WGS sequence"/>
</dbReference>
<protein>
    <recommendedName>
        <fullName evidence="1">Dienelactone hydrolase domain-containing protein</fullName>
    </recommendedName>
</protein>
<dbReference type="Gene3D" id="3.40.50.1820">
    <property type="entry name" value="alpha/beta hydrolase"/>
    <property type="match status" value="1"/>
</dbReference>
<dbReference type="PANTHER" id="PTHR47668:SF1">
    <property type="entry name" value="DIENELACTONE HYDROLASE DOMAIN-CONTAINING PROTEIN-RELATED"/>
    <property type="match status" value="1"/>
</dbReference>